<proteinExistence type="predicted"/>
<gene>
    <name evidence="1" type="ORF">D104_10810</name>
</gene>
<name>W1RW86_9GAMM</name>
<evidence type="ECO:0000313" key="2">
    <source>
        <dbReference type="Proteomes" id="UP000018857"/>
    </source>
</evidence>
<sequence>MDISEWKHKILTELSLSELAYAHLGGASFYQLKDGHLKSILPITLQEINHAKHMEYSKNFVPVVGAFAVIEQIGFCYARTDKEEFSNSASSPILKALYYFADYPEGHMDTKAVYALRNSFLHNASLMAIAQHKNKPSFNFRFDREIQTLVEYSSVIWDGNIESYKPEMTTLINPNKIIDLASSVAQKALECLEAGTLNVTLAGGQKELYYRYLKHFS</sequence>
<reference evidence="1 2" key="1">
    <citation type="journal article" date="2014" name="Genome Announc.">
        <title>Draft Genome Sequence of Marinomonas sp. Strain D104, a Polycyclic Aromatic Hydrocarbon-Degrading Bacterium from the Deep-Sea Sediment of the Arctic Ocean.</title>
        <authorList>
            <person name="Dong C."/>
            <person name="Bai X."/>
            <person name="Lai Q."/>
            <person name="Xie Y."/>
            <person name="Chen X."/>
            <person name="Shao Z."/>
        </authorList>
    </citation>
    <scope>NUCLEOTIDE SEQUENCE [LARGE SCALE GENOMIC DNA]</scope>
    <source>
        <strain evidence="1 2">D104</strain>
    </source>
</reference>
<dbReference type="RefSeq" id="WP_024024249.1">
    <property type="nucleotide sequence ID" value="NZ_AYOZ01000023.1"/>
</dbReference>
<dbReference type="EMBL" id="AYOZ01000023">
    <property type="protein sequence ID" value="ETI59934.1"/>
    <property type="molecule type" value="Genomic_DNA"/>
</dbReference>
<dbReference type="AlphaFoldDB" id="W1RW86"/>
<dbReference type="OrthoDB" id="6103557at2"/>
<comment type="caution">
    <text evidence="1">The sequence shown here is derived from an EMBL/GenBank/DDBJ whole genome shotgun (WGS) entry which is preliminary data.</text>
</comment>
<keyword evidence="2" id="KW-1185">Reference proteome</keyword>
<dbReference type="PATRIC" id="fig|1208321.3.peg.2146"/>
<dbReference type="Proteomes" id="UP000018857">
    <property type="component" value="Unassembled WGS sequence"/>
</dbReference>
<protein>
    <submittedName>
        <fullName evidence="1">Uncharacterized protein</fullName>
    </submittedName>
</protein>
<accession>W1RW86</accession>
<evidence type="ECO:0000313" key="1">
    <source>
        <dbReference type="EMBL" id="ETI59934.1"/>
    </source>
</evidence>
<organism evidence="1 2">
    <name type="scientific">Marinomonas profundimaris</name>
    <dbReference type="NCBI Taxonomy" id="1208321"/>
    <lineage>
        <taxon>Bacteria</taxon>
        <taxon>Pseudomonadati</taxon>
        <taxon>Pseudomonadota</taxon>
        <taxon>Gammaproteobacteria</taxon>
        <taxon>Oceanospirillales</taxon>
        <taxon>Oceanospirillaceae</taxon>
        <taxon>Marinomonas</taxon>
    </lineage>
</organism>
<dbReference type="eggNOG" id="ENOG502ZAPA">
    <property type="taxonomic scope" value="Bacteria"/>
</dbReference>